<dbReference type="RefSeq" id="XP_028468489.1">
    <property type="nucleotide sequence ID" value="XM_028613932.1"/>
</dbReference>
<evidence type="ECO:0000313" key="2">
    <source>
        <dbReference type="Proteomes" id="UP000272025"/>
    </source>
</evidence>
<gene>
    <name evidence="1" type="ORF">SODALDRAFT_356692</name>
</gene>
<evidence type="ECO:0000313" key="1">
    <source>
        <dbReference type="EMBL" id="ROT40683.1"/>
    </source>
</evidence>
<proteinExistence type="predicted"/>
<sequence length="188" mass="20904">MLLSGPGDNESASKIFNQLRKLHYFPSNASYECQIWAAPAATFTMLIITSCRNLFSSTLTRYKNSGPKIYRLTAKPTCSGPLRREFAFAADLEPCSMKATSQRHLIMLQLSSRNWPPEKRTVELAFRSSGTLVSLVQIGPVRYSSFAAAGLSRHSDPWSVIGDIEETDEMSSVSLLPRQFGTRLPPPE</sequence>
<accession>A0A3N2Q1N8</accession>
<dbReference type="AlphaFoldDB" id="A0A3N2Q1N8"/>
<protein>
    <submittedName>
        <fullName evidence="1">Uncharacterized protein</fullName>
    </submittedName>
</protein>
<dbReference type="EMBL" id="ML119052">
    <property type="protein sequence ID" value="ROT40683.1"/>
    <property type="molecule type" value="Genomic_DNA"/>
</dbReference>
<dbReference type="GeneID" id="39582410"/>
<name>A0A3N2Q1N8_SODAK</name>
<reference evidence="1 2" key="1">
    <citation type="journal article" date="2018" name="Mol. Ecol.">
        <title>The obligate alkalophilic soda-lake fungus Sodiomyces alkalinus has shifted to a protein diet.</title>
        <authorList>
            <person name="Grum-Grzhimaylo A.A."/>
            <person name="Falkoski D.L."/>
            <person name="van den Heuvel J."/>
            <person name="Valero-Jimenez C.A."/>
            <person name="Min B."/>
            <person name="Choi I.G."/>
            <person name="Lipzen A."/>
            <person name="Daum C.G."/>
            <person name="Aanen D.K."/>
            <person name="Tsang A."/>
            <person name="Henrissat B."/>
            <person name="Bilanenko E.N."/>
            <person name="de Vries R.P."/>
            <person name="van Kan J.A.L."/>
            <person name="Grigoriev I.V."/>
            <person name="Debets A.J.M."/>
        </authorList>
    </citation>
    <scope>NUCLEOTIDE SEQUENCE [LARGE SCALE GENOMIC DNA]</scope>
    <source>
        <strain evidence="1 2">F11</strain>
    </source>
</reference>
<keyword evidence="2" id="KW-1185">Reference proteome</keyword>
<dbReference type="Proteomes" id="UP000272025">
    <property type="component" value="Unassembled WGS sequence"/>
</dbReference>
<organism evidence="1 2">
    <name type="scientific">Sodiomyces alkalinus (strain CBS 110278 / VKM F-3762 / F11)</name>
    <name type="common">Alkaliphilic filamentous fungus</name>
    <dbReference type="NCBI Taxonomy" id="1314773"/>
    <lineage>
        <taxon>Eukaryota</taxon>
        <taxon>Fungi</taxon>
        <taxon>Dikarya</taxon>
        <taxon>Ascomycota</taxon>
        <taxon>Pezizomycotina</taxon>
        <taxon>Sordariomycetes</taxon>
        <taxon>Hypocreomycetidae</taxon>
        <taxon>Glomerellales</taxon>
        <taxon>Plectosphaerellaceae</taxon>
        <taxon>Sodiomyces</taxon>
    </lineage>
</organism>